<dbReference type="AlphaFoldDB" id="A0A0C1K525"/>
<comment type="caution">
    <text evidence="2">The sequence shown here is derived from an EMBL/GenBank/DDBJ whole genome shotgun (WGS) entry which is preliminary data.</text>
</comment>
<accession>A0A0C1K525</accession>
<dbReference type="OrthoDB" id="9922634at2"/>
<evidence type="ECO:0000256" key="1">
    <source>
        <dbReference type="SAM" id="Phobius"/>
    </source>
</evidence>
<sequence length="139" mass="16489">MIKLLEIFNTLTAPIGFFLTIYTFRVAFITRGKLEEAQEVSLFHQENDYYLGQMEAIKALIDNIDDRQSAIPEKIFVQLYKLMSKFESNFPYLTKHNKLIAEPLNKYKEIKNEREVKYADFVDIFNDLESMFSNRKDLK</sequence>
<evidence type="ECO:0000313" key="2">
    <source>
        <dbReference type="EMBL" id="KIC77896.1"/>
    </source>
</evidence>
<dbReference type="Proteomes" id="UP000031339">
    <property type="component" value="Unassembled WGS sequence"/>
</dbReference>
<dbReference type="EMBL" id="JWIY01000002">
    <property type="protein sequence ID" value="KIC77896.1"/>
    <property type="molecule type" value="Genomic_DNA"/>
</dbReference>
<reference evidence="2 3" key="1">
    <citation type="submission" date="2014-12" db="EMBL/GenBank/DDBJ databases">
        <title>Partial genome sequence of Streptococcus constellatus KCOM 1650 (= ChDC B144).</title>
        <authorList>
            <person name="Kook J.-K."/>
            <person name="Park S.-N."/>
            <person name="Lim Y.K."/>
            <person name="Jo E."/>
        </authorList>
    </citation>
    <scope>NUCLEOTIDE SEQUENCE [LARGE SCALE GENOMIC DNA]</scope>
    <source>
        <strain evidence="2 3">KCOM 1650</strain>
    </source>
</reference>
<protein>
    <submittedName>
        <fullName evidence="2">Uncharacterized protein</fullName>
    </submittedName>
</protein>
<name>A0A0C1K525_STRCV</name>
<feature type="transmembrane region" description="Helical" evidence="1">
    <location>
        <begin position="6"/>
        <end position="24"/>
    </location>
</feature>
<dbReference type="RefSeq" id="WP_039677519.1">
    <property type="nucleotide sequence ID" value="NZ_JWIY01000002.1"/>
</dbReference>
<keyword evidence="1" id="KW-0472">Membrane</keyword>
<evidence type="ECO:0000313" key="3">
    <source>
        <dbReference type="Proteomes" id="UP000031339"/>
    </source>
</evidence>
<keyword evidence="1" id="KW-0812">Transmembrane</keyword>
<organism evidence="2 3">
    <name type="scientific">Streptococcus constellatus</name>
    <dbReference type="NCBI Taxonomy" id="76860"/>
    <lineage>
        <taxon>Bacteria</taxon>
        <taxon>Bacillati</taxon>
        <taxon>Bacillota</taxon>
        <taxon>Bacilli</taxon>
        <taxon>Lactobacillales</taxon>
        <taxon>Streptococcaceae</taxon>
        <taxon>Streptococcus</taxon>
        <taxon>Streptococcus anginosus group</taxon>
    </lineage>
</organism>
<keyword evidence="1" id="KW-1133">Transmembrane helix</keyword>
<gene>
    <name evidence="2" type="ORF">RN79_06800</name>
</gene>
<proteinExistence type="predicted"/>